<dbReference type="Gene3D" id="3.40.50.280">
    <property type="entry name" value="Cobalamin-binding domain"/>
    <property type="match status" value="1"/>
</dbReference>
<dbReference type="EMBL" id="AP022617">
    <property type="protein sequence ID" value="BBZ63694.1"/>
    <property type="molecule type" value="Genomic_DNA"/>
</dbReference>
<reference evidence="2 3" key="1">
    <citation type="journal article" date="2019" name="Emerg. Microbes Infect.">
        <title>Comprehensive subspecies identification of 175 nontuberculous mycobacteria species based on 7547 genomic profiles.</title>
        <authorList>
            <person name="Matsumoto Y."/>
            <person name="Kinjo T."/>
            <person name="Motooka D."/>
            <person name="Nabeya D."/>
            <person name="Jung N."/>
            <person name="Uechi K."/>
            <person name="Horii T."/>
            <person name="Iida T."/>
            <person name="Fujita J."/>
            <person name="Nakamura S."/>
        </authorList>
    </citation>
    <scope>NUCLEOTIDE SEQUENCE [LARGE SCALE GENOMIC DNA]</scope>
    <source>
        <strain evidence="2 3">JCM 15658</strain>
    </source>
</reference>
<proteinExistence type="predicted"/>
<feature type="domain" description="B12-binding" evidence="1">
    <location>
        <begin position="91"/>
        <end position="216"/>
    </location>
</feature>
<dbReference type="Gene3D" id="1.10.1240.10">
    <property type="entry name" value="Methionine synthase domain"/>
    <property type="match status" value="1"/>
</dbReference>
<evidence type="ECO:0000259" key="1">
    <source>
        <dbReference type="PROSITE" id="PS51332"/>
    </source>
</evidence>
<gene>
    <name evidence="2" type="ORF">MMON_49950</name>
</gene>
<name>A0AAD1IZB4_MYCMB</name>
<evidence type="ECO:0000313" key="2">
    <source>
        <dbReference type="EMBL" id="BBZ63694.1"/>
    </source>
</evidence>
<sequence>MRDLEQVLARYEATLVADDATSARALVEELLADGIDPVTVLTDVVARTQREVGTRWQRGEWTVAQEHAATAISVAATKAVSRHVRRTPVTRGRILVACSEREWHALPAMIIDCALRADGWDSTLLGAATSPMRLNQHLQDLGPEAVAVSCSVLGALPTTRRFIEASTAAGVPIVVGGPAFGADDVRARALGATAWAPSAQAAVLAVNGLPAVVPPAPPLPAGPAGEQALLEVDHRMLVDTLRVRWSVSAAAGPPEAASPGDLTDVANDVLHQVLHAVAATLLTGDPRPVSESAWWIADLMRTRGIDVATVYELGDVLTESLSDYPLARGLIDRHFTAGIDWT</sequence>
<dbReference type="PROSITE" id="PS51332">
    <property type="entry name" value="B12_BINDING"/>
    <property type="match status" value="1"/>
</dbReference>
<organism evidence="2 3">
    <name type="scientific">Mycolicibacterium monacense</name>
    <name type="common">Mycobacterium monacense</name>
    <dbReference type="NCBI Taxonomy" id="85693"/>
    <lineage>
        <taxon>Bacteria</taxon>
        <taxon>Bacillati</taxon>
        <taxon>Actinomycetota</taxon>
        <taxon>Actinomycetes</taxon>
        <taxon>Mycobacteriales</taxon>
        <taxon>Mycobacteriaceae</taxon>
        <taxon>Mycolicibacterium</taxon>
    </lineage>
</organism>
<dbReference type="SUPFAM" id="SSF52242">
    <property type="entry name" value="Cobalamin (vitamin B12)-binding domain"/>
    <property type="match status" value="1"/>
</dbReference>
<dbReference type="GO" id="GO:0046872">
    <property type="term" value="F:metal ion binding"/>
    <property type="evidence" value="ECO:0007669"/>
    <property type="project" value="InterPro"/>
</dbReference>
<accession>A0AAD1IZB4</accession>
<dbReference type="InterPro" id="IPR003759">
    <property type="entry name" value="Cbl-bd_cap"/>
</dbReference>
<dbReference type="RefSeq" id="WP_235679580.1">
    <property type="nucleotide sequence ID" value="NZ_AP022617.1"/>
</dbReference>
<keyword evidence="3" id="KW-1185">Reference proteome</keyword>
<dbReference type="AlphaFoldDB" id="A0AAD1IZB4"/>
<evidence type="ECO:0000313" key="3">
    <source>
        <dbReference type="Proteomes" id="UP000466039"/>
    </source>
</evidence>
<dbReference type="GO" id="GO:0031419">
    <property type="term" value="F:cobalamin binding"/>
    <property type="evidence" value="ECO:0007669"/>
    <property type="project" value="InterPro"/>
</dbReference>
<protein>
    <submittedName>
        <fullName evidence="2">Cobalamin-binding protein</fullName>
    </submittedName>
</protein>
<dbReference type="InterPro" id="IPR036594">
    <property type="entry name" value="Meth_synthase_dom"/>
</dbReference>
<dbReference type="InterPro" id="IPR006158">
    <property type="entry name" value="Cobalamin-bd"/>
</dbReference>
<dbReference type="InterPro" id="IPR036724">
    <property type="entry name" value="Cobalamin-bd_sf"/>
</dbReference>
<dbReference type="Pfam" id="PF02310">
    <property type="entry name" value="B12-binding"/>
    <property type="match status" value="1"/>
</dbReference>
<dbReference type="Proteomes" id="UP000466039">
    <property type="component" value="Chromosome"/>
</dbReference>
<dbReference type="Pfam" id="PF02607">
    <property type="entry name" value="B12-binding_2"/>
    <property type="match status" value="1"/>
</dbReference>